<feature type="transmembrane region" description="Helical" evidence="1">
    <location>
        <begin position="35"/>
        <end position="57"/>
    </location>
</feature>
<dbReference type="EMBL" id="MBER01000072">
    <property type="protein sequence ID" value="OMC44551.1"/>
    <property type="molecule type" value="Genomic_DNA"/>
</dbReference>
<protein>
    <recommendedName>
        <fullName evidence="4">Gap like protein</fullName>
    </recommendedName>
</protein>
<name>A0ABD6QLC7_MYCFO</name>
<dbReference type="Proteomes" id="UP000187001">
    <property type="component" value="Unassembled WGS sequence"/>
</dbReference>
<reference evidence="2 3" key="1">
    <citation type="submission" date="2016-07" db="EMBL/GenBank/DDBJ databases">
        <authorList>
            <person name="Sutton G."/>
            <person name="Brinkac L."/>
            <person name="Sanka R."/>
            <person name="Adams M."/>
            <person name="Lau E."/>
            <person name="Kumar A."/>
            <person name="Macaden R."/>
        </authorList>
    </citation>
    <scope>NUCLEOTIDE SEQUENCE [LARGE SCALE GENOMIC DNA]</scope>
    <source>
        <strain evidence="2 3">GA-0871</strain>
    </source>
</reference>
<organism evidence="2 3">
    <name type="scientific">Mycolicibacterium fortuitum</name>
    <name type="common">Mycobacterium fortuitum</name>
    <dbReference type="NCBI Taxonomy" id="1766"/>
    <lineage>
        <taxon>Bacteria</taxon>
        <taxon>Bacillati</taxon>
        <taxon>Actinomycetota</taxon>
        <taxon>Actinomycetes</taxon>
        <taxon>Mycobacteriales</taxon>
        <taxon>Mycobacteriaceae</taxon>
        <taxon>Mycolicibacterium</taxon>
    </lineage>
</organism>
<proteinExistence type="predicted"/>
<sequence length="236" mass="24464">MWATLLLMAVAVSLEPVRIGLTVLMLNRPRPVHQLLAFLCGGFLMGMVVGVTALLVLDAAPLAAGTLTVPRMQIGIGILALIAAALVAANVGGRRAKTPSEEPETCGQAAGQVALAAPRVGLRARIRAVMQGNSLWVAGVSGLGIALPSVDYLAALAVIHASGVAPGTQLGALIGFNLVAFALVEIPLLSYLVAPQRTLEWMTRVHAWIRSCTRRDVAMILTAAGALFITIGLLGI</sequence>
<feature type="transmembrane region" description="Helical" evidence="1">
    <location>
        <begin position="135"/>
        <end position="159"/>
    </location>
</feature>
<gene>
    <name evidence="2" type="ORF">A5742_27755</name>
</gene>
<dbReference type="Pfam" id="PF11139">
    <property type="entry name" value="SfLAP"/>
    <property type="match status" value="1"/>
</dbReference>
<feature type="transmembrane region" description="Helical" evidence="1">
    <location>
        <begin position="72"/>
        <end position="91"/>
    </location>
</feature>
<dbReference type="AlphaFoldDB" id="A0ABD6QLC7"/>
<keyword evidence="1" id="KW-1133">Transmembrane helix</keyword>
<accession>A0ABD6QLC7</accession>
<feature type="transmembrane region" description="Helical" evidence="1">
    <location>
        <begin position="215"/>
        <end position="235"/>
    </location>
</feature>
<comment type="caution">
    <text evidence="2">The sequence shown here is derived from an EMBL/GenBank/DDBJ whole genome shotgun (WGS) entry which is preliminary data.</text>
</comment>
<feature type="transmembrane region" description="Helical" evidence="1">
    <location>
        <begin position="171"/>
        <end position="194"/>
    </location>
</feature>
<dbReference type="InterPro" id="IPR021315">
    <property type="entry name" value="Gap/Sap"/>
</dbReference>
<keyword evidence="1" id="KW-0472">Membrane</keyword>
<keyword evidence="1" id="KW-0812">Transmembrane</keyword>
<evidence type="ECO:0000256" key="1">
    <source>
        <dbReference type="SAM" id="Phobius"/>
    </source>
</evidence>
<evidence type="ECO:0000313" key="2">
    <source>
        <dbReference type="EMBL" id="OMC44551.1"/>
    </source>
</evidence>
<evidence type="ECO:0008006" key="4">
    <source>
        <dbReference type="Google" id="ProtNLM"/>
    </source>
</evidence>
<evidence type="ECO:0000313" key="3">
    <source>
        <dbReference type="Proteomes" id="UP000187001"/>
    </source>
</evidence>
<dbReference type="RefSeq" id="WP_064849731.1">
    <property type="nucleotide sequence ID" value="NZ_CP060409.1"/>
</dbReference>